<protein>
    <submittedName>
        <fullName evidence="1">Uncharacterized protein</fullName>
    </submittedName>
</protein>
<proteinExistence type="predicted"/>
<dbReference type="Proteomes" id="UP000595038">
    <property type="component" value="Chromosome"/>
</dbReference>
<dbReference type="RefSeq" id="WP_197941997.1">
    <property type="nucleotide sequence ID" value="NZ_CP065647.1"/>
</dbReference>
<dbReference type="EMBL" id="CP065647">
    <property type="protein sequence ID" value="QPR71083.1"/>
    <property type="molecule type" value="Genomic_DNA"/>
</dbReference>
<name>A0AB37GIJ6_BACLI</name>
<gene>
    <name evidence="1" type="ORF">I6G80_14645</name>
</gene>
<reference evidence="1 2" key="1">
    <citation type="submission" date="2020-12" db="EMBL/GenBank/DDBJ databases">
        <title>FDA dAtabase for Regulatory Grade micrObial Sequences (FDA-ARGOS): Supporting development and validation of Infectious Disease Dx tests.</title>
        <authorList>
            <person name="Nelson B."/>
            <person name="Plummer A."/>
            <person name="Tallon L."/>
            <person name="Sadzewicz L."/>
            <person name="Zhao X."/>
            <person name="Boylan J."/>
            <person name="Ott S."/>
            <person name="Bowen H."/>
            <person name="Vavikolanu K."/>
            <person name="Mehta A."/>
            <person name="Aluvathingal J."/>
            <person name="Nadendla S."/>
            <person name="Myers T."/>
            <person name="Yan Y."/>
            <person name="Sichtig H."/>
        </authorList>
    </citation>
    <scope>NUCLEOTIDE SEQUENCE [LARGE SCALE GENOMIC DNA]</scope>
    <source>
        <strain evidence="1 2">FDAARGOS_923</strain>
    </source>
</reference>
<accession>A0AB37GIJ6</accession>
<organism evidence="1 2">
    <name type="scientific">Bacillus licheniformis</name>
    <dbReference type="NCBI Taxonomy" id="1402"/>
    <lineage>
        <taxon>Bacteria</taxon>
        <taxon>Bacillati</taxon>
        <taxon>Bacillota</taxon>
        <taxon>Bacilli</taxon>
        <taxon>Bacillales</taxon>
        <taxon>Bacillaceae</taxon>
        <taxon>Bacillus</taxon>
    </lineage>
</organism>
<dbReference type="AlphaFoldDB" id="A0AB37GIJ6"/>
<sequence>MTHNEKLLNALNQFKNSAYEIRDLWEQADSITDSDLCDDYPFDNDFCEVVEKIGDWVMTQKRLLNQNKTNKLK</sequence>
<evidence type="ECO:0000313" key="1">
    <source>
        <dbReference type="EMBL" id="QPR71083.1"/>
    </source>
</evidence>
<evidence type="ECO:0000313" key="2">
    <source>
        <dbReference type="Proteomes" id="UP000595038"/>
    </source>
</evidence>